<dbReference type="AlphaFoldDB" id="A0A8X6XYF9"/>
<dbReference type="Proteomes" id="UP000886998">
    <property type="component" value="Unassembled WGS sequence"/>
</dbReference>
<evidence type="ECO:0000313" key="2">
    <source>
        <dbReference type="EMBL" id="GFY61674.1"/>
    </source>
</evidence>
<accession>A0A8X6XYF9</accession>
<keyword evidence="3" id="KW-1185">Reference proteome</keyword>
<feature type="transmembrane region" description="Helical" evidence="1">
    <location>
        <begin position="167"/>
        <end position="186"/>
    </location>
</feature>
<proteinExistence type="predicted"/>
<reference evidence="2" key="1">
    <citation type="submission" date="2020-08" db="EMBL/GenBank/DDBJ databases">
        <title>Multicomponent nature underlies the extraordinary mechanical properties of spider dragline silk.</title>
        <authorList>
            <person name="Kono N."/>
            <person name="Nakamura H."/>
            <person name="Mori M."/>
            <person name="Yoshida Y."/>
            <person name="Ohtoshi R."/>
            <person name="Malay A.D."/>
            <person name="Moran D.A.P."/>
            <person name="Tomita M."/>
            <person name="Numata K."/>
            <person name="Arakawa K."/>
        </authorList>
    </citation>
    <scope>NUCLEOTIDE SEQUENCE</scope>
</reference>
<sequence length="188" mass="22002">MVLEEKISESCDFERRRPNILEFKKPTWVPRLILSKIPNYFCHRAFTAQPIGRTATRPRIHFDTTVVTFTTNTFSKTLTIKFVLENNILSLCRICAFIKNFNTTELDAILNSHKVLLFEISTFIILAEPKVAQITMIYFVQWASAQCPALILHPLLLILHFDPWCEQLLLTLFINIAYMILIRLMLWQ</sequence>
<evidence type="ECO:0000256" key="1">
    <source>
        <dbReference type="SAM" id="Phobius"/>
    </source>
</evidence>
<gene>
    <name evidence="2" type="ORF">TNIN_290821</name>
</gene>
<feature type="transmembrane region" description="Helical" evidence="1">
    <location>
        <begin position="139"/>
        <end position="161"/>
    </location>
</feature>
<dbReference type="EMBL" id="BMAV01013772">
    <property type="protein sequence ID" value="GFY61674.1"/>
    <property type="molecule type" value="Genomic_DNA"/>
</dbReference>
<comment type="caution">
    <text evidence="2">The sequence shown here is derived from an EMBL/GenBank/DDBJ whole genome shotgun (WGS) entry which is preliminary data.</text>
</comment>
<organism evidence="2 3">
    <name type="scientific">Trichonephila inaurata madagascariensis</name>
    <dbReference type="NCBI Taxonomy" id="2747483"/>
    <lineage>
        <taxon>Eukaryota</taxon>
        <taxon>Metazoa</taxon>
        <taxon>Ecdysozoa</taxon>
        <taxon>Arthropoda</taxon>
        <taxon>Chelicerata</taxon>
        <taxon>Arachnida</taxon>
        <taxon>Araneae</taxon>
        <taxon>Araneomorphae</taxon>
        <taxon>Entelegynae</taxon>
        <taxon>Araneoidea</taxon>
        <taxon>Nephilidae</taxon>
        <taxon>Trichonephila</taxon>
        <taxon>Trichonephila inaurata</taxon>
    </lineage>
</organism>
<protein>
    <submittedName>
        <fullName evidence="2">Uncharacterized protein</fullName>
    </submittedName>
</protein>
<evidence type="ECO:0000313" key="3">
    <source>
        <dbReference type="Proteomes" id="UP000886998"/>
    </source>
</evidence>
<keyword evidence="1" id="KW-1133">Transmembrane helix</keyword>
<name>A0A8X6XYF9_9ARAC</name>
<keyword evidence="1" id="KW-0812">Transmembrane</keyword>
<keyword evidence="1" id="KW-0472">Membrane</keyword>